<accession>A0A172TWY0</accession>
<organism evidence="2 3">
    <name type="scientific">Flavisolibacter tropicus</name>
    <dbReference type="NCBI Taxonomy" id="1492898"/>
    <lineage>
        <taxon>Bacteria</taxon>
        <taxon>Pseudomonadati</taxon>
        <taxon>Bacteroidota</taxon>
        <taxon>Chitinophagia</taxon>
        <taxon>Chitinophagales</taxon>
        <taxon>Chitinophagaceae</taxon>
        <taxon>Flavisolibacter</taxon>
    </lineage>
</organism>
<evidence type="ECO:0000259" key="1">
    <source>
        <dbReference type="Pfam" id="PF07883"/>
    </source>
</evidence>
<evidence type="ECO:0000313" key="2">
    <source>
        <dbReference type="EMBL" id="ANE51599.1"/>
    </source>
</evidence>
<dbReference type="RefSeq" id="WP_066405708.1">
    <property type="nucleotide sequence ID" value="NZ_CP011390.1"/>
</dbReference>
<reference evidence="3" key="1">
    <citation type="submission" date="2015-01" db="EMBL/GenBank/DDBJ databases">
        <title>Flavisolibacter sp./LCS9/ whole genome sequencing.</title>
        <authorList>
            <person name="Kim M.K."/>
            <person name="Srinivasan S."/>
            <person name="Lee J.-J."/>
        </authorList>
    </citation>
    <scope>NUCLEOTIDE SEQUENCE [LARGE SCALE GENOMIC DNA]</scope>
    <source>
        <strain evidence="3">LCS9</strain>
    </source>
</reference>
<dbReference type="KEGG" id="fla:SY85_14915"/>
<dbReference type="InterPro" id="IPR013096">
    <property type="entry name" value="Cupin_2"/>
</dbReference>
<dbReference type="CDD" id="cd02208">
    <property type="entry name" value="cupin_RmlC-like"/>
    <property type="match status" value="1"/>
</dbReference>
<feature type="domain" description="Cupin type-2" evidence="1">
    <location>
        <begin position="39"/>
        <end position="100"/>
    </location>
</feature>
<dbReference type="InterPro" id="IPR014710">
    <property type="entry name" value="RmlC-like_jellyroll"/>
</dbReference>
<dbReference type="PANTHER" id="PTHR36440:SF1">
    <property type="entry name" value="PUTATIVE (AFU_ORTHOLOGUE AFUA_8G07350)-RELATED"/>
    <property type="match status" value="1"/>
</dbReference>
<reference evidence="2 3" key="2">
    <citation type="journal article" date="2016" name="Int. J. Syst. Evol. Microbiol.">
        <title>Flavisolibacter tropicus sp. nov., isolated from tropical soil.</title>
        <authorList>
            <person name="Lee J.J."/>
            <person name="Kang M.S."/>
            <person name="Kim G.S."/>
            <person name="Lee C.S."/>
            <person name="Lim S."/>
            <person name="Lee J."/>
            <person name="Roh S.H."/>
            <person name="Kang H."/>
            <person name="Ha J.M."/>
            <person name="Bae S."/>
            <person name="Jung H.Y."/>
            <person name="Kim M.K."/>
        </authorList>
    </citation>
    <scope>NUCLEOTIDE SEQUENCE [LARGE SCALE GENOMIC DNA]</scope>
    <source>
        <strain evidence="2 3">LCS9</strain>
    </source>
</reference>
<dbReference type="SUPFAM" id="SSF51182">
    <property type="entry name" value="RmlC-like cupins"/>
    <property type="match status" value="1"/>
</dbReference>
<sequence length="184" mass="20989">MNYQLPHSIQNCIGEKLTFLEVIKEHDGDKLLVENFVTPKSGPPMHTHFMQDEVLTVVSGQLAYQVKGQPTQYAGVGETVEFKRGTPHRFWNVGEEELHCTGWIKPANTIVFYLTAVYDAQNKSGTHRPEAFDGAYLLTRYASEYEMADMPWFVKKIIIPVTYNIGRLLGKYKHFKNAPKPLKA</sequence>
<keyword evidence="3" id="KW-1185">Reference proteome</keyword>
<dbReference type="EMBL" id="CP011390">
    <property type="protein sequence ID" value="ANE51599.1"/>
    <property type="molecule type" value="Genomic_DNA"/>
</dbReference>
<dbReference type="PANTHER" id="PTHR36440">
    <property type="entry name" value="PUTATIVE (AFU_ORTHOLOGUE AFUA_8G07350)-RELATED"/>
    <property type="match status" value="1"/>
</dbReference>
<dbReference type="STRING" id="1492898.SY85_14915"/>
<dbReference type="InterPro" id="IPR053146">
    <property type="entry name" value="QDO-like"/>
</dbReference>
<name>A0A172TWY0_9BACT</name>
<protein>
    <submittedName>
        <fullName evidence="2">Cupin</fullName>
    </submittedName>
</protein>
<dbReference type="OrthoDB" id="1423961at2"/>
<dbReference type="AlphaFoldDB" id="A0A172TWY0"/>
<gene>
    <name evidence="2" type="ORF">SY85_14915</name>
</gene>
<proteinExistence type="predicted"/>
<evidence type="ECO:0000313" key="3">
    <source>
        <dbReference type="Proteomes" id="UP000077177"/>
    </source>
</evidence>
<dbReference type="Proteomes" id="UP000077177">
    <property type="component" value="Chromosome"/>
</dbReference>
<dbReference type="Pfam" id="PF07883">
    <property type="entry name" value="Cupin_2"/>
    <property type="match status" value="1"/>
</dbReference>
<dbReference type="InterPro" id="IPR011051">
    <property type="entry name" value="RmlC_Cupin_sf"/>
</dbReference>
<dbReference type="Gene3D" id="2.60.120.10">
    <property type="entry name" value="Jelly Rolls"/>
    <property type="match status" value="1"/>
</dbReference>